<accession>A0A396IZD5</accession>
<organism evidence="6">
    <name type="scientific">Medicago truncatula</name>
    <name type="common">Barrel medic</name>
    <name type="synonym">Medicago tribuloides</name>
    <dbReference type="NCBI Taxonomy" id="3880"/>
    <lineage>
        <taxon>Eukaryota</taxon>
        <taxon>Viridiplantae</taxon>
        <taxon>Streptophyta</taxon>
        <taxon>Embryophyta</taxon>
        <taxon>Tracheophyta</taxon>
        <taxon>Spermatophyta</taxon>
        <taxon>Magnoliopsida</taxon>
        <taxon>eudicotyledons</taxon>
        <taxon>Gunneridae</taxon>
        <taxon>Pentapetalae</taxon>
        <taxon>rosids</taxon>
        <taxon>fabids</taxon>
        <taxon>Fabales</taxon>
        <taxon>Fabaceae</taxon>
        <taxon>Papilionoideae</taxon>
        <taxon>50 kb inversion clade</taxon>
        <taxon>NPAAA clade</taxon>
        <taxon>Hologalegina</taxon>
        <taxon>IRL clade</taxon>
        <taxon>Trifolieae</taxon>
        <taxon>Medicago</taxon>
    </lineage>
</organism>
<dbReference type="GO" id="GO:0005634">
    <property type="term" value="C:nucleus"/>
    <property type="evidence" value="ECO:0007669"/>
    <property type="project" value="UniProtKB-SubCell"/>
</dbReference>
<comment type="caution">
    <text evidence="6">The sequence shown here is derived from an EMBL/GenBank/DDBJ whole genome shotgun (WGS) entry which is preliminary data.</text>
</comment>
<dbReference type="Proteomes" id="UP000265566">
    <property type="component" value="Chromosome 3"/>
</dbReference>
<name>A0A396IZD5_MEDTR</name>
<keyword evidence="5" id="KW-0539">Nucleus</keyword>
<keyword evidence="4" id="KW-0804">Transcription</keyword>
<sequence length="125" mass="14705">MYIQPGNPYFYAKHYRPNELYILKNVVKDFCLCFTKHISLVCCHCKDVRGNEIAACHHILAQINTTHIEKRGEIRKWKDGRVFELGWADFCRKSKITENDRCLCEVVLHGGKSIEMLRVHVIRNE</sequence>
<protein>
    <submittedName>
        <fullName evidence="6">Putative DNA-binding pseudobarrel domain-containing protein</fullName>
    </submittedName>
</protein>
<evidence type="ECO:0000256" key="4">
    <source>
        <dbReference type="ARBA" id="ARBA00023163"/>
    </source>
</evidence>
<dbReference type="EMBL" id="PSQE01000003">
    <property type="protein sequence ID" value="RHN69475.1"/>
    <property type="molecule type" value="Genomic_DNA"/>
</dbReference>
<keyword evidence="2" id="KW-0805">Transcription regulation</keyword>
<evidence type="ECO:0000256" key="5">
    <source>
        <dbReference type="ARBA" id="ARBA00023242"/>
    </source>
</evidence>
<evidence type="ECO:0000256" key="3">
    <source>
        <dbReference type="ARBA" id="ARBA00023125"/>
    </source>
</evidence>
<comment type="subcellular location">
    <subcellularLocation>
        <location evidence="1">Nucleus</location>
    </subcellularLocation>
</comment>
<dbReference type="AlphaFoldDB" id="A0A396IZD5"/>
<dbReference type="InterPro" id="IPR015300">
    <property type="entry name" value="DNA-bd_pseudobarrel_sf"/>
</dbReference>
<evidence type="ECO:0000256" key="2">
    <source>
        <dbReference type="ARBA" id="ARBA00023015"/>
    </source>
</evidence>
<dbReference type="Gramene" id="rna17951">
    <property type="protein sequence ID" value="RHN69475.1"/>
    <property type="gene ID" value="gene17951"/>
</dbReference>
<proteinExistence type="predicted"/>
<evidence type="ECO:0000256" key="1">
    <source>
        <dbReference type="ARBA" id="ARBA00004123"/>
    </source>
</evidence>
<dbReference type="GO" id="GO:0003677">
    <property type="term" value="F:DNA binding"/>
    <property type="evidence" value="ECO:0007669"/>
    <property type="project" value="UniProtKB-KW"/>
</dbReference>
<dbReference type="Gene3D" id="2.40.330.10">
    <property type="entry name" value="DNA-binding pseudobarrel domain"/>
    <property type="match status" value="1"/>
</dbReference>
<gene>
    <name evidence="6" type="ORF">MtrunA17_Chr3g0125151</name>
</gene>
<dbReference type="SUPFAM" id="SSF101936">
    <property type="entry name" value="DNA-binding pseudobarrel domain"/>
    <property type="match status" value="1"/>
</dbReference>
<keyword evidence="3 6" id="KW-0238">DNA-binding</keyword>
<reference evidence="6" key="1">
    <citation type="journal article" date="2018" name="Nat. Plants">
        <title>Whole-genome landscape of Medicago truncatula symbiotic genes.</title>
        <authorList>
            <person name="Pecrix Y."/>
            <person name="Gamas P."/>
            <person name="Carrere S."/>
        </authorList>
    </citation>
    <scope>NUCLEOTIDE SEQUENCE</scope>
    <source>
        <tissue evidence="6">Leaves</tissue>
    </source>
</reference>
<evidence type="ECO:0000313" key="6">
    <source>
        <dbReference type="EMBL" id="RHN69475.1"/>
    </source>
</evidence>